<dbReference type="InterPro" id="IPR036278">
    <property type="entry name" value="Sialidase_sf"/>
</dbReference>
<evidence type="ECO:0000313" key="6">
    <source>
        <dbReference type="Proteomes" id="UP000664904"/>
    </source>
</evidence>
<feature type="domain" description="Photosynthesis system II assembly factor Ycf48/Hcf136-like" evidence="4">
    <location>
        <begin position="72"/>
        <end position="120"/>
    </location>
</feature>
<keyword evidence="6" id="KW-1185">Reference proteome</keyword>
<feature type="domain" description="Photosynthesis system II assembly factor Ycf48/Hcf136-like" evidence="4">
    <location>
        <begin position="124"/>
        <end position="166"/>
    </location>
</feature>
<name>A0A975HKX5_9GAMM</name>
<keyword evidence="2" id="KW-0604">Photosystem II</keyword>
<gene>
    <name evidence="5" type="ORF">J5O05_00460</name>
</gene>
<dbReference type="RefSeq" id="WP_208843127.1">
    <property type="nucleotide sequence ID" value="NZ_CP072133.1"/>
</dbReference>
<protein>
    <recommendedName>
        <fullName evidence="4">Photosynthesis system II assembly factor Ycf48/Hcf136-like domain-containing protein</fullName>
    </recommendedName>
</protein>
<dbReference type="InterPro" id="IPR028203">
    <property type="entry name" value="PSII_CF48-like_dom"/>
</dbReference>
<evidence type="ECO:0000256" key="2">
    <source>
        <dbReference type="ARBA" id="ARBA00023276"/>
    </source>
</evidence>
<dbReference type="PANTHER" id="PTHR47199:SF2">
    <property type="entry name" value="PHOTOSYSTEM II STABILITY_ASSEMBLY FACTOR HCF136, CHLOROPLASTIC"/>
    <property type="match status" value="1"/>
</dbReference>
<dbReference type="GO" id="GO:0015979">
    <property type="term" value="P:photosynthesis"/>
    <property type="evidence" value="ECO:0007669"/>
    <property type="project" value="UniProtKB-KW"/>
</dbReference>
<feature type="chain" id="PRO_5038045324" description="Photosynthesis system II assembly factor Ycf48/Hcf136-like domain-containing protein" evidence="3">
    <location>
        <begin position="21"/>
        <end position="345"/>
    </location>
</feature>
<dbReference type="SUPFAM" id="SSF50939">
    <property type="entry name" value="Sialidases"/>
    <property type="match status" value="1"/>
</dbReference>
<keyword evidence="3" id="KW-0732">Signal</keyword>
<dbReference type="AlphaFoldDB" id="A0A975HKX5"/>
<dbReference type="GO" id="GO:0009523">
    <property type="term" value="C:photosystem II"/>
    <property type="evidence" value="ECO:0007669"/>
    <property type="project" value="UniProtKB-KW"/>
</dbReference>
<dbReference type="Pfam" id="PF14870">
    <property type="entry name" value="PSII_BNR"/>
    <property type="match status" value="2"/>
</dbReference>
<sequence>MMYKLKASVALLCASFASHAGDYDTRLPDTLTPEAALQVAHPEKTLFTDLVFNGTSYVAVGKHGTIVISKDGENWTQGNSPVQSLLTAVYFTDAQQGWACGHDATILHTQDGGNNWTIQQYLPEVDKPCLDIAFSDEKHGIAIGAYGMLYETTDAGEHWHKRFLDDLLLEDDKVYLADLKESDPATYKDETAFMLPHFNRFAAKGDTWIIVGEMGLVAVSQNKGETWTRLNEFYNGSFFDVAINNKNEVIVAGLRGNAFVTTFDELLNDSWQRIELNKTSTINSIVESEGKEILVANSGLIFIRNGEQIETISMKSGKSILSAVATNGKLILATESGLKSVENKN</sequence>
<reference evidence="5" key="1">
    <citation type="submission" date="2021-03" db="EMBL/GenBank/DDBJ databases">
        <title>Complete Genome of Pseudoalteromonas xiamenensis STKMTI.2, a new potential marine bacterium producing anti-Vibrio compounds.</title>
        <authorList>
            <person name="Handayani D.P."/>
            <person name="Isnansetyo A."/>
            <person name="Istiqomah I."/>
            <person name="Jumina J."/>
        </authorList>
    </citation>
    <scope>NUCLEOTIDE SEQUENCE</scope>
    <source>
        <strain evidence="5">STKMTI.2</strain>
    </source>
</reference>
<proteinExistence type="predicted"/>
<organism evidence="5 6">
    <name type="scientific">Pseudoalteromonas xiamenensis</name>
    <dbReference type="NCBI Taxonomy" id="882626"/>
    <lineage>
        <taxon>Bacteria</taxon>
        <taxon>Pseudomonadati</taxon>
        <taxon>Pseudomonadota</taxon>
        <taxon>Gammaproteobacteria</taxon>
        <taxon>Alteromonadales</taxon>
        <taxon>Pseudoalteromonadaceae</taxon>
        <taxon>Pseudoalteromonas</taxon>
    </lineage>
</organism>
<dbReference type="InterPro" id="IPR015943">
    <property type="entry name" value="WD40/YVTN_repeat-like_dom_sf"/>
</dbReference>
<evidence type="ECO:0000256" key="1">
    <source>
        <dbReference type="ARBA" id="ARBA00022531"/>
    </source>
</evidence>
<evidence type="ECO:0000259" key="4">
    <source>
        <dbReference type="Pfam" id="PF14870"/>
    </source>
</evidence>
<feature type="signal peptide" evidence="3">
    <location>
        <begin position="1"/>
        <end position="20"/>
    </location>
</feature>
<dbReference type="Proteomes" id="UP000664904">
    <property type="component" value="Chromosome"/>
</dbReference>
<evidence type="ECO:0000256" key="3">
    <source>
        <dbReference type="SAM" id="SignalP"/>
    </source>
</evidence>
<dbReference type="PANTHER" id="PTHR47199">
    <property type="entry name" value="PHOTOSYSTEM II STABILITY/ASSEMBLY FACTOR HCF136, CHLOROPLASTIC"/>
    <property type="match status" value="1"/>
</dbReference>
<dbReference type="Gene3D" id="2.130.10.10">
    <property type="entry name" value="YVTN repeat-like/Quinoprotein amine dehydrogenase"/>
    <property type="match status" value="1"/>
</dbReference>
<keyword evidence="1" id="KW-0602">Photosynthesis</keyword>
<dbReference type="KEGG" id="pxi:J5O05_00460"/>
<evidence type="ECO:0000313" key="5">
    <source>
        <dbReference type="EMBL" id="QTH71501.1"/>
    </source>
</evidence>
<accession>A0A975HKX5</accession>
<dbReference type="EMBL" id="CP072133">
    <property type="protein sequence ID" value="QTH71501.1"/>
    <property type="molecule type" value="Genomic_DNA"/>
</dbReference>